<dbReference type="InterPro" id="IPR001082">
    <property type="entry name" value="Pilin"/>
</dbReference>
<dbReference type="Pfam" id="PF00114">
    <property type="entry name" value="Pilin"/>
    <property type="match status" value="1"/>
</dbReference>
<dbReference type="GO" id="GO:0007155">
    <property type="term" value="P:cell adhesion"/>
    <property type="evidence" value="ECO:0007669"/>
    <property type="project" value="InterPro"/>
</dbReference>
<sequence>MSANRQAGFTLIELMIVVAIIGVLAAIAVPRYQDYVARSEAASGLATIKGVQTAYEERVLTGNTPSLTSTDAGYIGTPEDASNLGKVSLLDDKGGLQFLYSGGNLDKKKIQLQRDGNGAWTCKTDIDAGNRPNGCSTALAD</sequence>
<comment type="similarity">
    <text evidence="1 3">Belongs to the N-Me-Phe pilin family.</text>
</comment>
<evidence type="ECO:0000313" key="6">
    <source>
        <dbReference type="Proteomes" id="UP001165678"/>
    </source>
</evidence>
<dbReference type="SUPFAM" id="SSF54523">
    <property type="entry name" value="Pili subunits"/>
    <property type="match status" value="1"/>
</dbReference>
<dbReference type="EMBL" id="JAPIVE010000001">
    <property type="protein sequence ID" value="MCX2523732.1"/>
    <property type="molecule type" value="Genomic_DNA"/>
</dbReference>
<accession>A0AA42CTK9</accession>
<dbReference type="InterPro" id="IPR045584">
    <property type="entry name" value="Pilin-like"/>
</dbReference>
<dbReference type="GO" id="GO:0043107">
    <property type="term" value="P:type IV pilus-dependent motility"/>
    <property type="evidence" value="ECO:0007669"/>
    <property type="project" value="TreeGrafter"/>
</dbReference>
<dbReference type="Proteomes" id="UP001165678">
    <property type="component" value="Unassembled WGS sequence"/>
</dbReference>
<keyword evidence="2" id="KW-0488">Methylation</keyword>
<keyword evidence="4" id="KW-1133">Transmembrane helix</keyword>
<feature type="transmembrane region" description="Helical" evidence="4">
    <location>
        <begin position="6"/>
        <end position="29"/>
    </location>
</feature>
<dbReference type="NCBIfam" id="TIGR02532">
    <property type="entry name" value="IV_pilin_GFxxxE"/>
    <property type="match status" value="1"/>
</dbReference>
<dbReference type="PANTHER" id="PTHR30093:SF34">
    <property type="entry name" value="PREPILIN PEPTIDASE-DEPENDENT PROTEIN D"/>
    <property type="match status" value="1"/>
</dbReference>
<dbReference type="GO" id="GO:0044096">
    <property type="term" value="C:type IV pilus"/>
    <property type="evidence" value="ECO:0007669"/>
    <property type="project" value="TreeGrafter"/>
</dbReference>
<dbReference type="InterPro" id="IPR012902">
    <property type="entry name" value="N_methyl_site"/>
</dbReference>
<dbReference type="RefSeq" id="WP_265895808.1">
    <property type="nucleotide sequence ID" value="NZ_JAPIVE010000001.1"/>
</dbReference>
<gene>
    <name evidence="5" type="ORF">OQ287_05725</name>
</gene>
<evidence type="ECO:0000256" key="2">
    <source>
        <dbReference type="ARBA" id="ARBA00022481"/>
    </source>
</evidence>
<reference evidence="5" key="1">
    <citation type="submission" date="2022-11" db="EMBL/GenBank/DDBJ databases">
        <title>Larsenimonas rhizosphaerae sp. nov., isolated from a tidal mudflat.</title>
        <authorList>
            <person name="Lee S.D."/>
            <person name="Kim I.S."/>
        </authorList>
    </citation>
    <scope>NUCLEOTIDE SEQUENCE</scope>
    <source>
        <strain evidence="5">GH2-1</strain>
    </source>
</reference>
<dbReference type="Pfam" id="PF07963">
    <property type="entry name" value="N_methyl"/>
    <property type="match status" value="1"/>
</dbReference>
<evidence type="ECO:0000313" key="5">
    <source>
        <dbReference type="EMBL" id="MCX2523732.1"/>
    </source>
</evidence>
<keyword evidence="4" id="KW-0812">Transmembrane</keyword>
<organism evidence="5 6">
    <name type="scientific">Larsenimonas rhizosphaerae</name>
    <dbReference type="NCBI Taxonomy" id="2944682"/>
    <lineage>
        <taxon>Bacteria</taxon>
        <taxon>Pseudomonadati</taxon>
        <taxon>Pseudomonadota</taxon>
        <taxon>Gammaproteobacteria</taxon>
        <taxon>Oceanospirillales</taxon>
        <taxon>Halomonadaceae</taxon>
        <taxon>Larsenimonas</taxon>
    </lineage>
</organism>
<keyword evidence="6" id="KW-1185">Reference proteome</keyword>
<evidence type="ECO:0000256" key="3">
    <source>
        <dbReference type="RuleBase" id="RU000389"/>
    </source>
</evidence>
<comment type="caution">
    <text evidence="5">The sequence shown here is derived from an EMBL/GenBank/DDBJ whole genome shotgun (WGS) entry which is preliminary data.</text>
</comment>
<name>A0AA42CTK9_9GAMM</name>
<evidence type="ECO:0000256" key="1">
    <source>
        <dbReference type="ARBA" id="ARBA00005233"/>
    </source>
</evidence>
<keyword evidence="4" id="KW-0472">Membrane</keyword>
<evidence type="ECO:0000256" key="4">
    <source>
        <dbReference type="SAM" id="Phobius"/>
    </source>
</evidence>
<dbReference type="PANTHER" id="PTHR30093">
    <property type="entry name" value="GENERAL SECRETION PATHWAY PROTEIN G"/>
    <property type="match status" value="1"/>
</dbReference>
<dbReference type="PROSITE" id="PS00409">
    <property type="entry name" value="PROKAR_NTER_METHYL"/>
    <property type="match status" value="1"/>
</dbReference>
<dbReference type="AlphaFoldDB" id="A0AA42CTK9"/>
<protein>
    <submittedName>
        <fullName evidence="5">Pilin</fullName>
    </submittedName>
</protein>
<dbReference type="Gene3D" id="3.30.700.10">
    <property type="entry name" value="Glycoprotein, Type 4 Pilin"/>
    <property type="match status" value="1"/>
</dbReference>
<keyword evidence="3" id="KW-0281">Fimbrium</keyword>
<proteinExistence type="inferred from homology"/>